<proteinExistence type="predicted"/>
<evidence type="ECO:0000313" key="2">
    <source>
        <dbReference type="Proteomes" id="UP001054837"/>
    </source>
</evidence>
<accession>A0AAV4QYT6</accession>
<protein>
    <submittedName>
        <fullName evidence="1">Uncharacterized protein</fullName>
    </submittedName>
</protein>
<dbReference type="AlphaFoldDB" id="A0AAV4QYT6"/>
<dbReference type="EMBL" id="BPLQ01005365">
    <property type="protein sequence ID" value="GIY14449.1"/>
    <property type="molecule type" value="Genomic_DNA"/>
</dbReference>
<comment type="caution">
    <text evidence="1">The sequence shown here is derived from an EMBL/GenBank/DDBJ whole genome shotgun (WGS) entry which is preliminary data.</text>
</comment>
<keyword evidence="2" id="KW-1185">Reference proteome</keyword>
<organism evidence="1 2">
    <name type="scientific">Caerostris darwini</name>
    <dbReference type="NCBI Taxonomy" id="1538125"/>
    <lineage>
        <taxon>Eukaryota</taxon>
        <taxon>Metazoa</taxon>
        <taxon>Ecdysozoa</taxon>
        <taxon>Arthropoda</taxon>
        <taxon>Chelicerata</taxon>
        <taxon>Arachnida</taxon>
        <taxon>Araneae</taxon>
        <taxon>Araneomorphae</taxon>
        <taxon>Entelegynae</taxon>
        <taxon>Araneoidea</taxon>
        <taxon>Araneidae</taxon>
        <taxon>Caerostris</taxon>
    </lineage>
</organism>
<gene>
    <name evidence="1" type="ORF">CDAR_9951</name>
</gene>
<reference evidence="1 2" key="1">
    <citation type="submission" date="2021-06" db="EMBL/GenBank/DDBJ databases">
        <title>Caerostris darwini draft genome.</title>
        <authorList>
            <person name="Kono N."/>
            <person name="Arakawa K."/>
        </authorList>
    </citation>
    <scope>NUCLEOTIDE SEQUENCE [LARGE SCALE GENOMIC DNA]</scope>
</reference>
<sequence length="91" mass="10016">MSSLSANGQGARKVKATYFIRENIIIVILKKVFEDSAIEPDIVTPWNTVTVTQIRSTRSFSLEYVCGSIADQDIDASPEIGGYSDLAWFGL</sequence>
<name>A0AAV4QYT6_9ARAC</name>
<dbReference type="Proteomes" id="UP001054837">
    <property type="component" value="Unassembled WGS sequence"/>
</dbReference>
<evidence type="ECO:0000313" key="1">
    <source>
        <dbReference type="EMBL" id="GIY14449.1"/>
    </source>
</evidence>